<accession>A0A450YW98</accession>
<organism evidence="2">
    <name type="scientific">Candidatus Kentrum sp. TC</name>
    <dbReference type="NCBI Taxonomy" id="2126339"/>
    <lineage>
        <taxon>Bacteria</taxon>
        <taxon>Pseudomonadati</taxon>
        <taxon>Pseudomonadota</taxon>
        <taxon>Gammaproteobacteria</taxon>
        <taxon>Candidatus Kentrum</taxon>
    </lineage>
</organism>
<dbReference type="AlphaFoldDB" id="A0A450YW98"/>
<feature type="region of interest" description="Disordered" evidence="1">
    <location>
        <begin position="179"/>
        <end position="226"/>
    </location>
</feature>
<sequence>MNKKTTMGFVTILAVGLSGSGAAETSRDRLSAARIKGLRDIGQAVLVSRKKQREEVNNSELRKKVQQYHESLVRLRSGMSKTIPNASTAWSVDSASGKLMREKAAKAKRNESHDRLIDAAIEARKALYAAFDEPKGSSKGKRERFRFPNRAALRKKMEEHGAELDQLKKKGPRRRLEIISGLVERTKGKDKKNGSNRFDAPLSGRGDPKRHRPTPTITVLTRHRHQ</sequence>
<reference evidence="2" key="1">
    <citation type="submission" date="2019-02" db="EMBL/GenBank/DDBJ databases">
        <authorList>
            <person name="Gruber-Vodicka R. H."/>
            <person name="Seah K. B. B."/>
        </authorList>
    </citation>
    <scope>NUCLEOTIDE SEQUENCE</scope>
    <source>
        <strain evidence="2">BECK_BZ125</strain>
    </source>
</reference>
<evidence type="ECO:0000256" key="1">
    <source>
        <dbReference type="SAM" id="MobiDB-lite"/>
    </source>
</evidence>
<evidence type="ECO:0000313" key="2">
    <source>
        <dbReference type="EMBL" id="VFK45841.1"/>
    </source>
</evidence>
<gene>
    <name evidence="2" type="ORF">BECKTC1821E_GA0114239_10556</name>
</gene>
<feature type="compositionally biased region" description="Basic and acidic residues" evidence="1">
    <location>
        <begin position="184"/>
        <end position="193"/>
    </location>
</feature>
<protein>
    <submittedName>
        <fullName evidence="2">Uncharacterized protein</fullName>
    </submittedName>
</protein>
<name>A0A450YW98_9GAMM</name>
<dbReference type="EMBL" id="CAADFT010000055">
    <property type="protein sequence ID" value="VFK45841.1"/>
    <property type="molecule type" value="Genomic_DNA"/>
</dbReference>
<proteinExistence type="predicted"/>